<dbReference type="RefSeq" id="XP_030379583.1">
    <property type="nucleotide sequence ID" value="XM_030523723.1"/>
</dbReference>
<accession>A0A6J2TWM7</accession>
<name>A0A6J2TWM7_DROLE</name>
<dbReference type="GeneID" id="115627836"/>
<feature type="region of interest" description="Disordered" evidence="1">
    <location>
        <begin position="8"/>
        <end position="29"/>
    </location>
</feature>
<sequence>MGCACEAARAEQRKPRTKQKPNQCDPTTNVITTNTTPTTTTNTNTVTTIKAAECCNSKCKQRYEGIKIKDNYQQNHKTQRIQTTTTNLKAPTQAQVLLTSSQQQQQQQPRVEVAHKDVQEALATHEIATIDTSTSTSTPSLPLTLTLPTTKSPANNLQITCANCYTNRELKIKQPTCDCKKEAEGEWEREGEKDEEDKVCSSHDERRKRHRIRNWNRSASTTAARSMAATMAAASIGGGFSSLHEMLLHARATLAVQLSQGNP</sequence>
<feature type="compositionally biased region" description="Basic and acidic residues" evidence="1">
    <location>
        <begin position="184"/>
        <end position="205"/>
    </location>
</feature>
<gene>
    <name evidence="3" type="primary">LOC115627836</name>
</gene>
<evidence type="ECO:0000313" key="2">
    <source>
        <dbReference type="Proteomes" id="UP000504634"/>
    </source>
</evidence>
<dbReference type="AlphaFoldDB" id="A0A6J2TWM7"/>
<keyword evidence="2" id="KW-1185">Reference proteome</keyword>
<protein>
    <submittedName>
        <fullName evidence="3">Ataxin-2 homolog</fullName>
    </submittedName>
</protein>
<dbReference type="Proteomes" id="UP000504634">
    <property type="component" value="Unplaced"/>
</dbReference>
<reference evidence="3" key="1">
    <citation type="submission" date="2025-08" db="UniProtKB">
        <authorList>
            <consortium name="RefSeq"/>
        </authorList>
    </citation>
    <scope>IDENTIFICATION</scope>
    <source>
        <strain evidence="3">11010-0011.00</strain>
        <tissue evidence="3">Whole body</tissue>
    </source>
</reference>
<feature type="region of interest" description="Disordered" evidence="1">
    <location>
        <begin position="184"/>
        <end position="208"/>
    </location>
</feature>
<proteinExistence type="predicted"/>
<evidence type="ECO:0000256" key="1">
    <source>
        <dbReference type="SAM" id="MobiDB-lite"/>
    </source>
</evidence>
<evidence type="ECO:0000313" key="3">
    <source>
        <dbReference type="RefSeq" id="XP_030379583.1"/>
    </source>
</evidence>
<organism evidence="2 3">
    <name type="scientific">Drosophila lebanonensis</name>
    <name type="common">Fruit fly</name>
    <name type="synonym">Scaptodrosophila lebanonensis</name>
    <dbReference type="NCBI Taxonomy" id="7225"/>
    <lineage>
        <taxon>Eukaryota</taxon>
        <taxon>Metazoa</taxon>
        <taxon>Ecdysozoa</taxon>
        <taxon>Arthropoda</taxon>
        <taxon>Hexapoda</taxon>
        <taxon>Insecta</taxon>
        <taxon>Pterygota</taxon>
        <taxon>Neoptera</taxon>
        <taxon>Endopterygota</taxon>
        <taxon>Diptera</taxon>
        <taxon>Brachycera</taxon>
        <taxon>Muscomorpha</taxon>
        <taxon>Ephydroidea</taxon>
        <taxon>Drosophilidae</taxon>
        <taxon>Scaptodrosophila</taxon>
    </lineage>
</organism>